<evidence type="ECO:0000313" key="2">
    <source>
        <dbReference type="Proteomes" id="UP001597262"/>
    </source>
</evidence>
<proteinExistence type="predicted"/>
<dbReference type="RefSeq" id="WP_379316638.1">
    <property type="nucleotide sequence ID" value="NZ_JBHTLM010000002.1"/>
</dbReference>
<dbReference type="Proteomes" id="UP001597262">
    <property type="component" value="Unassembled WGS sequence"/>
</dbReference>
<reference evidence="2" key="1">
    <citation type="journal article" date="2019" name="Int. J. Syst. Evol. Microbiol.">
        <title>The Global Catalogue of Microorganisms (GCM) 10K type strain sequencing project: providing services to taxonomists for standard genome sequencing and annotation.</title>
        <authorList>
            <consortium name="The Broad Institute Genomics Platform"/>
            <consortium name="The Broad Institute Genome Sequencing Center for Infectious Disease"/>
            <person name="Wu L."/>
            <person name="Ma J."/>
        </authorList>
    </citation>
    <scope>NUCLEOTIDE SEQUENCE [LARGE SCALE GENOMIC DNA]</scope>
    <source>
        <strain evidence="2">CCUG 59189</strain>
    </source>
</reference>
<name>A0ABW3RSD8_9BACL</name>
<keyword evidence="2" id="KW-1185">Reference proteome</keyword>
<dbReference type="EMBL" id="JBHTLM010000002">
    <property type="protein sequence ID" value="MFD1175356.1"/>
    <property type="molecule type" value="Genomic_DNA"/>
</dbReference>
<dbReference type="SUPFAM" id="SSF52540">
    <property type="entry name" value="P-loop containing nucleoside triphosphate hydrolases"/>
    <property type="match status" value="1"/>
</dbReference>
<organism evidence="1 2">
    <name type="scientific">Paenibacillus puldeungensis</name>
    <dbReference type="NCBI Taxonomy" id="696536"/>
    <lineage>
        <taxon>Bacteria</taxon>
        <taxon>Bacillati</taxon>
        <taxon>Bacillota</taxon>
        <taxon>Bacilli</taxon>
        <taxon>Bacillales</taxon>
        <taxon>Paenibacillaceae</taxon>
        <taxon>Paenibacillus</taxon>
    </lineage>
</organism>
<evidence type="ECO:0008006" key="3">
    <source>
        <dbReference type="Google" id="ProtNLM"/>
    </source>
</evidence>
<sequence length="971" mass="114402">MRILCSPNTEDIESYIKSRFEIGRKSLHLVPTMILYRRRLKFYFSLLRPLFNQAQVSSNEFDVEEAVRQYVDLYEVDKYIKHMLISSSNSSTLSKSEATVILERIMNQVPEINNLSWKSVIYDLANTFSDLSLTGLSLSTLRSFDNSRKWKIALDIYEMYLEELRQKQLTDYGISANSKINELDISMYDELILDGAFLPINSIHQRIINKFIELNKPIIIYLPYDLSTPDHPAYKVIEDIYQNFLPKTKWESIQDKTRSNSFFIDRLPRLIFRDTPEIKLDNSLSILRFGTLEEELSFIMRQIYVLIKYKEVSPRQVVIVTPNAMELRPLIREISEQNNLKVRLPKRPFMHLAQGKAIKYLYDIRTDIRKLSEYDSYLNKTMFKNFISGTLIKCDVRLSESFEKIESFFEDCISIADWRSVLTSLVATKAQLIPEKYPHHPINSVELNDLNDILVVIQALEDISFFLVTISSRSIKEHVDVLIHLLQKDGRFIKLEDPILQRITKITESLGAQVRIPITAIEFGERISTLFSEQEYFEDGEKANVEEEDDIFLDREILVTGPNNVEFQKYEYVYVCRFTQDVYPEPKKFDWLINKEIEQKIICSATCFKPQSSRELENFYLNRSLYHIHLMFRAARTQITISYSQIDNGIILTPAHYLHDIAKVFGLEEGNKLENKKAPDLEDLLIRSRVLKCPSSIKPLLQNEIEPQLLTKTLDKRDFTVEEIAIYRYCPRRFYYQNKCPKENVYSQLFHLQSYASSCLYEKSVELLVLDQPNPIHEMIDQGKQHRLLLEKTKDYRLGAEKLIRPLFPLSNRLWSNVTSQTDFFLTTLMNWVFDNAYIREYRKSGNNNITIQFYLSNHEKQIKIDEYTFTATKELEVQYNNGEIHRYSISNLKDILSFSSNDHEEREHMKEIKEWYERFKRSFYNDTATAQELLKEITNKLSLGEFSKKTGGHCKYCTFNKLCHEREVDI</sequence>
<comment type="caution">
    <text evidence="1">The sequence shown here is derived from an EMBL/GenBank/DDBJ whole genome shotgun (WGS) entry which is preliminary data.</text>
</comment>
<accession>A0ABW3RSD8</accession>
<gene>
    <name evidence="1" type="ORF">ACFQ3W_03460</name>
</gene>
<protein>
    <recommendedName>
        <fullName evidence="3">PD-(D/E)XK endonuclease-like domain-containing protein</fullName>
    </recommendedName>
</protein>
<evidence type="ECO:0000313" key="1">
    <source>
        <dbReference type="EMBL" id="MFD1175356.1"/>
    </source>
</evidence>
<dbReference type="InterPro" id="IPR027417">
    <property type="entry name" value="P-loop_NTPase"/>
</dbReference>